<dbReference type="InterPro" id="IPR008728">
    <property type="entry name" value="Elongator_complex_protein_4"/>
</dbReference>
<dbReference type="GO" id="GO:0002098">
    <property type="term" value="P:tRNA wobble uridine modification"/>
    <property type="evidence" value="ECO:0007669"/>
    <property type="project" value="InterPro"/>
</dbReference>
<dbReference type="Proteomes" id="UP000504635">
    <property type="component" value="Unplaced"/>
</dbReference>
<name>A0A6J2YWL4_SITOR</name>
<keyword evidence="7" id="KW-0819">tRNA processing</keyword>
<evidence type="ECO:0000313" key="9">
    <source>
        <dbReference type="Proteomes" id="UP000504635"/>
    </source>
</evidence>
<comment type="pathway">
    <text evidence="3">tRNA modification; 5-methoxycarbonylmethyl-2-thiouridine-tRNA biosynthesis.</text>
</comment>
<organism evidence="9 10">
    <name type="scientific">Sitophilus oryzae</name>
    <name type="common">Rice weevil</name>
    <name type="synonym">Curculio oryzae</name>
    <dbReference type="NCBI Taxonomy" id="7048"/>
    <lineage>
        <taxon>Eukaryota</taxon>
        <taxon>Metazoa</taxon>
        <taxon>Ecdysozoa</taxon>
        <taxon>Arthropoda</taxon>
        <taxon>Hexapoda</taxon>
        <taxon>Insecta</taxon>
        <taxon>Pterygota</taxon>
        <taxon>Neoptera</taxon>
        <taxon>Endopterygota</taxon>
        <taxon>Coleoptera</taxon>
        <taxon>Polyphaga</taxon>
        <taxon>Cucujiformia</taxon>
        <taxon>Curculionidae</taxon>
        <taxon>Dryophthorinae</taxon>
        <taxon>Sitophilus</taxon>
    </lineage>
</organism>
<dbReference type="PANTHER" id="PTHR12896:SF1">
    <property type="entry name" value="ELONGATOR COMPLEX PROTEIN 4"/>
    <property type="match status" value="1"/>
</dbReference>
<dbReference type="Pfam" id="PF05625">
    <property type="entry name" value="PAXNEB"/>
    <property type="match status" value="1"/>
</dbReference>
<dbReference type="CTD" id="26610"/>
<evidence type="ECO:0000256" key="2">
    <source>
        <dbReference type="ARBA" id="ARBA00004496"/>
    </source>
</evidence>
<dbReference type="GO" id="GO:0033588">
    <property type="term" value="C:elongator holoenzyme complex"/>
    <property type="evidence" value="ECO:0007669"/>
    <property type="project" value="InterPro"/>
</dbReference>
<evidence type="ECO:0000256" key="1">
    <source>
        <dbReference type="ARBA" id="ARBA00004123"/>
    </source>
</evidence>
<proteinExistence type="inferred from homology"/>
<dbReference type="InParanoid" id="A0A6J2YWL4"/>
<dbReference type="Gene3D" id="3.40.50.300">
    <property type="entry name" value="P-loop containing nucleotide triphosphate hydrolases"/>
    <property type="match status" value="1"/>
</dbReference>
<comment type="similarity">
    <text evidence="4">Belongs to the ELP4 family.</text>
</comment>
<evidence type="ECO:0000313" key="10">
    <source>
        <dbReference type="RefSeq" id="XP_030767581.1"/>
    </source>
</evidence>
<dbReference type="AlphaFoldDB" id="A0A6J2YWL4"/>
<keyword evidence="6" id="KW-0963">Cytoplasm</keyword>
<dbReference type="PANTHER" id="PTHR12896">
    <property type="entry name" value="PAX6 NEIGHBOR PROTEIN PAXNEB"/>
    <property type="match status" value="1"/>
</dbReference>
<protein>
    <recommendedName>
        <fullName evidence="5">Elongator complex protein 4</fullName>
    </recommendedName>
</protein>
<evidence type="ECO:0000256" key="6">
    <source>
        <dbReference type="ARBA" id="ARBA00022490"/>
    </source>
</evidence>
<dbReference type="FunFam" id="3.40.50.300:FF:003211">
    <property type="entry name" value="Elongator complex protein, putative"/>
    <property type="match status" value="1"/>
</dbReference>
<dbReference type="GeneID" id="115891276"/>
<keyword evidence="9" id="KW-1185">Reference proteome</keyword>
<sequence>MEKGKLYSIPGTVISTQHGHLLVSSGIDSLDTVLGGGLPVGTVALIEEDFRGLYSKVLLKYFLAEGLTAKHSIFIASQDVNPANIVSELPAVIESDPEPENPSKGHEINDKMKIAFRYQNISSAMQSSHIKHIGHHFDLSRTMSFSDLENSDIYYWTGQRIETGTNSFLNPAYNDLLKSVKDKIKEGKFFLKDNPESKTILRIGIHSLGSPMWLPCRKSIHSMDSSSQDLNMFIFCLRALVRSANAVAVITVPSYLYGEESLERCIHSSDISMRLQSFTGTELENNQSLQDYHGFFYLTKLAAINSLASKHPGSVEYVFKLRRKKFVIDMLHLPPDIGDDKENKKKESVPMLGCGGSNKHLLEF</sequence>
<dbReference type="CDD" id="cd19494">
    <property type="entry name" value="Elp4"/>
    <property type="match status" value="1"/>
</dbReference>
<dbReference type="GO" id="GO:0008023">
    <property type="term" value="C:transcription elongation factor complex"/>
    <property type="evidence" value="ECO:0007669"/>
    <property type="project" value="TreeGrafter"/>
</dbReference>
<dbReference type="FunCoup" id="A0A6J2YWL4">
    <property type="interactions" value="1967"/>
</dbReference>
<gene>
    <name evidence="10" type="primary">LOC115891276</name>
</gene>
<evidence type="ECO:0000256" key="4">
    <source>
        <dbReference type="ARBA" id="ARBA00007573"/>
    </source>
</evidence>
<evidence type="ECO:0000256" key="7">
    <source>
        <dbReference type="ARBA" id="ARBA00022694"/>
    </source>
</evidence>
<dbReference type="KEGG" id="soy:115891276"/>
<reference evidence="10" key="1">
    <citation type="submission" date="2025-08" db="UniProtKB">
        <authorList>
            <consortium name="RefSeq"/>
        </authorList>
    </citation>
    <scope>IDENTIFICATION</scope>
    <source>
        <tissue evidence="10">Gonads</tissue>
    </source>
</reference>
<comment type="subcellular location">
    <subcellularLocation>
        <location evidence="2">Cytoplasm</location>
    </subcellularLocation>
    <subcellularLocation>
        <location evidence="1">Nucleus</location>
    </subcellularLocation>
</comment>
<keyword evidence="8" id="KW-0539">Nucleus</keyword>
<evidence type="ECO:0000256" key="8">
    <source>
        <dbReference type="ARBA" id="ARBA00023242"/>
    </source>
</evidence>
<dbReference type="GO" id="GO:0005737">
    <property type="term" value="C:cytoplasm"/>
    <property type="evidence" value="ECO:0007669"/>
    <property type="project" value="UniProtKB-SubCell"/>
</dbReference>
<evidence type="ECO:0000256" key="3">
    <source>
        <dbReference type="ARBA" id="ARBA00005043"/>
    </source>
</evidence>
<dbReference type="OrthoDB" id="289162at2759"/>
<dbReference type="UniPathway" id="UPA00988"/>
<accession>A0A6J2YWL4</accession>
<dbReference type="RefSeq" id="XP_030767581.1">
    <property type="nucleotide sequence ID" value="XM_030911721.1"/>
</dbReference>
<dbReference type="InterPro" id="IPR027417">
    <property type="entry name" value="P-loop_NTPase"/>
</dbReference>
<evidence type="ECO:0000256" key="5">
    <source>
        <dbReference type="ARBA" id="ARBA00020265"/>
    </source>
</evidence>